<sequence length="387" mass="41630">MGHTKSRNIILVQLLINITHLNKHIQALIKKPESFFVTKLFIEVFMKLQMIATDAMESVVGVDTLSANMDMRSYTPYGENISANRPCLGFNGECVDLLTGVTHLGNGYRAYNPVLLRFQAPDSLSPFGDGGINPYAYCEGDPVNRSDPSGHMSTDAKAGVGIAASIVGLGLAVFGGFAAISAAKGTAAMVKAATVTAMTVLPGVAGIATGVASAAVDDPELAEQLGWASLGLGAVSLIAGGGMAKYGHGKKASSIDRANPSGNELELTVRSEHLAPGHAASAELRRAPLTEAERVEQRRRALIAHVERERDNPHHQVRQDRTVVENGKIGRYELQDNGAGNVLNPSIFVPYEKNDARRVRYLEYTKTYDPPKPRPLNIRPDPNRRLQ</sequence>
<dbReference type="Proteomes" id="UP001558101">
    <property type="component" value="Unassembled WGS sequence"/>
</dbReference>
<feature type="transmembrane region" description="Helical" evidence="2">
    <location>
        <begin position="227"/>
        <end position="247"/>
    </location>
</feature>
<dbReference type="EMBL" id="JBFQXQ010000001">
    <property type="protein sequence ID" value="MEX3172680.1"/>
    <property type="molecule type" value="Genomic_DNA"/>
</dbReference>
<dbReference type="InterPro" id="IPR022385">
    <property type="entry name" value="Rhs_assc_core"/>
</dbReference>
<feature type="region of interest" description="Disordered" evidence="1">
    <location>
        <begin position="366"/>
        <end position="387"/>
    </location>
</feature>
<evidence type="ECO:0000313" key="3">
    <source>
        <dbReference type="EMBL" id="MEX3172680.1"/>
    </source>
</evidence>
<feature type="transmembrane region" description="Helical" evidence="2">
    <location>
        <begin position="192"/>
        <end position="215"/>
    </location>
</feature>
<reference evidence="3 4" key="1">
    <citation type="submission" date="2024-07" db="EMBL/GenBank/DDBJ databases">
        <title>Genomes of novel Serratia strains from suburban soil.</title>
        <authorList>
            <person name="Markert E.X."/>
            <person name="Severe K."/>
            <person name="Severe L."/>
            <person name="Twing K.I."/>
            <person name="Ward L.M."/>
        </authorList>
    </citation>
    <scope>NUCLEOTIDE SEQUENCE [LARGE SCALE GENOMIC DNA]</scope>
    <source>
        <strain evidence="3 4">3C-UT</strain>
    </source>
</reference>
<evidence type="ECO:0000256" key="2">
    <source>
        <dbReference type="SAM" id="Phobius"/>
    </source>
</evidence>
<evidence type="ECO:0000313" key="4">
    <source>
        <dbReference type="Proteomes" id="UP001558101"/>
    </source>
</evidence>
<keyword evidence="2" id="KW-0472">Membrane</keyword>
<evidence type="ECO:0000256" key="1">
    <source>
        <dbReference type="SAM" id="MobiDB-lite"/>
    </source>
</evidence>
<name>A0ABV3UGD9_9GAMM</name>
<keyword evidence="2" id="KW-0812">Transmembrane</keyword>
<proteinExistence type="predicted"/>
<comment type="caution">
    <text evidence="3">The sequence shown here is derived from an EMBL/GenBank/DDBJ whole genome shotgun (WGS) entry which is preliminary data.</text>
</comment>
<keyword evidence="4" id="KW-1185">Reference proteome</keyword>
<accession>A0ABV3UGD9</accession>
<dbReference type="RefSeq" id="WP_368453568.1">
    <property type="nucleotide sequence ID" value="NZ_JBFQXQ010000001.1"/>
</dbReference>
<gene>
    <name evidence="3" type="ORF">AB4M04_11345</name>
</gene>
<dbReference type="SUPFAM" id="SSF56399">
    <property type="entry name" value="ADP-ribosylation"/>
    <property type="match status" value="1"/>
</dbReference>
<keyword evidence="2" id="KW-1133">Transmembrane helix</keyword>
<feature type="transmembrane region" description="Helical" evidence="2">
    <location>
        <begin position="158"/>
        <end position="180"/>
    </location>
</feature>
<protein>
    <submittedName>
        <fullName evidence="3">RHS repeat-associated core domain-containing protein</fullName>
    </submittedName>
</protein>
<organism evidence="3 4">
    <name type="scientific">Serratia quinivorans</name>
    <dbReference type="NCBI Taxonomy" id="137545"/>
    <lineage>
        <taxon>Bacteria</taxon>
        <taxon>Pseudomonadati</taxon>
        <taxon>Pseudomonadota</taxon>
        <taxon>Gammaproteobacteria</taxon>
        <taxon>Enterobacterales</taxon>
        <taxon>Yersiniaceae</taxon>
        <taxon>Serratia</taxon>
    </lineage>
</organism>
<dbReference type="Gene3D" id="2.180.10.10">
    <property type="entry name" value="RHS repeat-associated core"/>
    <property type="match status" value="1"/>
</dbReference>
<dbReference type="NCBIfam" id="TIGR03696">
    <property type="entry name" value="Rhs_assc_core"/>
    <property type="match status" value="1"/>
</dbReference>